<name>A0ACC0ALR2_CATRO</name>
<organism evidence="1 2">
    <name type="scientific">Catharanthus roseus</name>
    <name type="common">Madagascar periwinkle</name>
    <name type="synonym">Vinca rosea</name>
    <dbReference type="NCBI Taxonomy" id="4058"/>
    <lineage>
        <taxon>Eukaryota</taxon>
        <taxon>Viridiplantae</taxon>
        <taxon>Streptophyta</taxon>
        <taxon>Embryophyta</taxon>
        <taxon>Tracheophyta</taxon>
        <taxon>Spermatophyta</taxon>
        <taxon>Magnoliopsida</taxon>
        <taxon>eudicotyledons</taxon>
        <taxon>Gunneridae</taxon>
        <taxon>Pentapetalae</taxon>
        <taxon>asterids</taxon>
        <taxon>lamiids</taxon>
        <taxon>Gentianales</taxon>
        <taxon>Apocynaceae</taxon>
        <taxon>Rauvolfioideae</taxon>
        <taxon>Vinceae</taxon>
        <taxon>Catharanthinae</taxon>
        <taxon>Catharanthus</taxon>
    </lineage>
</organism>
<evidence type="ECO:0000313" key="2">
    <source>
        <dbReference type="Proteomes" id="UP001060085"/>
    </source>
</evidence>
<proteinExistence type="predicted"/>
<sequence length="648" mass="70669">MAQVQVQQQTVNANASAGGANQFVATSLYVGDLDVNVTDSQLYDLFFQVGHVVSVRVCRDLTTRRSLGYGYVNYGNPQDASRALEMLNFTPLNGKPIRIMYSHRDPSIRKSGSGNIFIKNLDKAIDHKALHETFSTFGNILSCKVATDASGQSKGYGFVQYETEEAAQKAIEKLNGMLLNDKQVYVGPFLRKQERDLAVDKTRFTNVFVKNLSESTTEEDLRNVFGEFGALTSVAVMRDEDGKSRCFGFINFEDADDAAKSVEALNGQKFDNKEWYVGKAQKKSEREQELKTRFEQSVKEAADKSQGLNLYVKNLDDSINDDKLKELFAPFGTITSCKVMRDPSGISRGSGFVAFSTPEEASRALTEMNGKMIVSKPLYVALAQRKEERRARLQAQFSQLRPLAMPPSVGPRMPVYPPGGPGLGQQIFYGQPPPAIIPPQPGFGYQQQLVPGMRPGGAPMPNFFVPLVQQGQQGPRPGGRRGAGVPVQQGQQPVPLIQQQMLPRGRGYRLPPGRALPDVSMPGLAGGMISVPYDMGGMPLRDAGMAQPIPIGALASALANASPTEQRTMLGENLYPLVEQLEPETAAKVTGMLLEMDQTEVLHLLESPEALKAKVAEAMEVLRNVSQQQTGSAADQLASLSLNDGIVS</sequence>
<reference evidence="2" key="1">
    <citation type="journal article" date="2023" name="Nat. Plants">
        <title>Single-cell RNA sequencing provides a high-resolution roadmap for understanding the multicellular compartmentation of specialized metabolism.</title>
        <authorList>
            <person name="Sun S."/>
            <person name="Shen X."/>
            <person name="Li Y."/>
            <person name="Li Y."/>
            <person name="Wang S."/>
            <person name="Li R."/>
            <person name="Zhang H."/>
            <person name="Shen G."/>
            <person name="Guo B."/>
            <person name="Wei J."/>
            <person name="Xu J."/>
            <person name="St-Pierre B."/>
            <person name="Chen S."/>
            <person name="Sun C."/>
        </authorList>
    </citation>
    <scope>NUCLEOTIDE SEQUENCE [LARGE SCALE GENOMIC DNA]</scope>
</reference>
<dbReference type="EMBL" id="CM044705">
    <property type="protein sequence ID" value="KAI5661109.1"/>
    <property type="molecule type" value="Genomic_DNA"/>
</dbReference>
<protein>
    <submittedName>
        <fullName evidence="1">Uncharacterized protein</fullName>
    </submittedName>
</protein>
<dbReference type="Proteomes" id="UP001060085">
    <property type="component" value="Linkage Group LG05"/>
</dbReference>
<evidence type="ECO:0000313" key="1">
    <source>
        <dbReference type="EMBL" id="KAI5661109.1"/>
    </source>
</evidence>
<gene>
    <name evidence="1" type="ORF">M9H77_20432</name>
</gene>
<keyword evidence="2" id="KW-1185">Reference proteome</keyword>
<accession>A0ACC0ALR2</accession>
<comment type="caution">
    <text evidence="1">The sequence shown here is derived from an EMBL/GenBank/DDBJ whole genome shotgun (WGS) entry which is preliminary data.</text>
</comment>